<reference evidence="3" key="1">
    <citation type="submission" date="2016-04" db="EMBL/GenBank/DDBJ databases">
        <authorList>
            <person name="Strapagiel D."/>
            <person name="Borowka P."/>
            <person name="Marciniak B."/>
            <person name="Bakula Z."/>
            <person name="Van Ingen J."/>
            <person name="Safianowska A."/>
            <person name="Dziadek J."/>
            <person name="Jagielski T."/>
        </authorList>
    </citation>
    <scope>NUCLEOTIDE SEQUENCE [LARGE SCALE GENOMIC DNA]</scope>
    <source>
        <strain evidence="3">1010001458</strain>
    </source>
</reference>
<dbReference type="AlphaFoldDB" id="A0A164D2W8"/>
<accession>A0A164D2W8</accession>
<dbReference type="RefSeq" id="WP_075509680.1">
    <property type="nucleotide sequence ID" value="NZ_CP089224.1"/>
</dbReference>
<comment type="caution">
    <text evidence="2">The sequence shown here is derived from an EMBL/GenBank/DDBJ whole genome shotgun (WGS) entry which is preliminary data.</text>
</comment>
<dbReference type="Proteomes" id="UP000077342">
    <property type="component" value="Unassembled WGS sequence"/>
</dbReference>
<protein>
    <recommendedName>
        <fullName evidence="1">DUF6788 domain-containing protein</fullName>
    </recommendedName>
</protein>
<dbReference type="Pfam" id="PF20586">
    <property type="entry name" value="DUF6788"/>
    <property type="match status" value="1"/>
</dbReference>
<evidence type="ECO:0000313" key="2">
    <source>
        <dbReference type="EMBL" id="KZS65501.1"/>
    </source>
</evidence>
<evidence type="ECO:0000313" key="3">
    <source>
        <dbReference type="Proteomes" id="UP000077342"/>
    </source>
</evidence>
<proteinExistence type="predicted"/>
<feature type="domain" description="DUF6788" evidence="1">
    <location>
        <begin position="10"/>
        <end position="79"/>
    </location>
</feature>
<gene>
    <name evidence="2" type="ORF">A4G28_27290</name>
</gene>
<sequence length="111" mass="12820">MAQPNPAQRRRLTELARALAETGPALPGTLLERHNRCGKPNCRCKHDPPTLHGPYYQWTRKIDGKTVTRWLSPQQHERYRDWFAAAQRARALFNEIEQLSLTIAETTEGWA</sequence>
<dbReference type="InterPro" id="IPR046738">
    <property type="entry name" value="DUF6788"/>
</dbReference>
<organism evidence="2 3">
    <name type="scientific">Mycobacterium ostraviense</name>
    <dbReference type="NCBI Taxonomy" id="2738409"/>
    <lineage>
        <taxon>Bacteria</taxon>
        <taxon>Bacillati</taxon>
        <taxon>Actinomycetota</taxon>
        <taxon>Actinomycetes</taxon>
        <taxon>Mycobacteriales</taxon>
        <taxon>Mycobacteriaceae</taxon>
        <taxon>Mycobacterium</taxon>
    </lineage>
</organism>
<name>A0A164D2W8_9MYCO</name>
<dbReference type="EMBL" id="LWCI01000065">
    <property type="protein sequence ID" value="KZS65501.1"/>
    <property type="molecule type" value="Genomic_DNA"/>
</dbReference>
<evidence type="ECO:0000259" key="1">
    <source>
        <dbReference type="Pfam" id="PF20586"/>
    </source>
</evidence>
<keyword evidence="3" id="KW-1185">Reference proteome</keyword>